<dbReference type="InterPro" id="IPR008183">
    <property type="entry name" value="Aldose_1/G6P_1-epimerase"/>
</dbReference>
<gene>
    <name evidence="1" type="ORF">HMPREF9709_00568</name>
</gene>
<dbReference type="eggNOG" id="COG2017">
    <property type="taxonomic scope" value="Bacteria"/>
</dbReference>
<evidence type="ECO:0000313" key="1">
    <source>
        <dbReference type="EMBL" id="EHR34826.1"/>
    </source>
</evidence>
<dbReference type="STRING" id="883114.HMPREF9709_00568"/>
<dbReference type="PANTHER" id="PTHR11122:SF13">
    <property type="entry name" value="GLUCOSE-6-PHOSPHATE 1-EPIMERASE"/>
    <property type="match status" value="1"/>
</dbReference>
<dbReference type="GO" id="GO:0047938">
    <property type="term" value="F:glucose-6-phosphate 1-epimerase activity"/>
    <property type="evidence" value="ECO:0007669"/>
    <property type="project" value="TreeGrafter"/>
</dbReference>
<dbReference type="RefSeq" id="WP_005397789.1">
    <property type="nucleotide sequence ID" value="NZ_JH601088.1"/>
</dbReference>
<dbReference type="EMBL" id="AGEI01000016">
    <property type="protein sequence ID" value="EHR34826.1"/>
    <property type="molecule type" value="Genomic_DNA"/>
</dbReference>
<dbReference type="Pfam" id="PF01263">
    <property type="entry name" value="Aldose_epim"/>
    <property type="match status" value="1"/>
</dbReference>
<dbReference type="AlphaFoldDB" id="H3NMK7"/>
<evidence type="ECO:0000313" key="2">
    <source>
        <dbReference type="Proteomes" id="UP000004191"/>
    </source>
</evidence>
<comment type="caution">
    <text evidence="1">The sequence shown here is derived from an EMBL/GenBank/DDBJ whole genome shotgun (WGS) entry which is preliminary data.</text>
</comment>
<protein>
    <recommendedName>
        <fullName evidence="3">Aldose 1-epimerase</fullName>
    </recommendedName>
</protein>
<organism evidence="1 2">
    <name type="scientific">Helcococcus kunzii ATCC 51366</name>
    <dbReference type="NCBI Taxonomy" id="883114"/>
    <lineage>
        <taxon>Bacteria</taxon>
        <taxon>Bacillati</taxon>
        <taxon>Bacillota</taxon>
        <taxon>Tissierellia</taxon>
        <taxon>Tissierellales</taxon>
        <taxon>Peptoniphilaceae</taxon>
        <taxon>Helcococcus</taxon>
    </lineage>
</organism>
<dbReference type="GO" id="GO:0030246">
    <property type="term" value="F:carbohydrate binding"/>
    <property type="evidence" value="ECO:0007669"/>
    <property type="project" value="InterPro"/>
</dbReference>
<reference evidence="1 2" key="1">
    <citation type="submission" date="2012-01" db="EMBL/GenBank/DDBJ databases">
        <title>The Genome Sequence of Helcococcus kunzii ATCC 51366.</title>
        <authorList>
            <consortium name="The Broad Institute Genome Sequencing Platform"/>
            <person name="Earl A."/>
            <person name="Ward D."/>
            <person name="Feldgarden M."/>
            <person name="Gevers D."/>
            <person name="Huys G."/>
            <person name="Young S.K."/>
            <person name="Zeng Q."/>
            <person name="Gargeya S."/>
            <person name="Fitzgerald M."/>
            <person name="Haas B."/>
            <person name="Abouelleil A."/>
            <person name="Alvarado L."/>
            <person name="Arachchi H.M."/>
            <person name="Berlin A."/>
            <person name="Chapman S.B."/>
            <person name="Gearin G."/>
            <person name="Goldberg J."/>
            <person name="Griggs A."/>
            <person name="Gujja S."/>
            <person name="Hansen M."/>
            <person name="Heiman D."/>
            <person name="Howarth C."/>
            <person name="Larimer J."/>
            <person name="Lui A."/>
            <person name="MacDonald P.J.P."/>
            <person name="McCowen C."/>
            <person name="Montmayeur A."/>
            <person name="Murphy C."/>
            <person name="Neiman D."/>
            <person name="Pearson M."/>
            <person name="Priest M."/>
            <person name="Roberts A."/>
            <person name="Saif S."/>
            <person name="Shea T."/>
            <person name="Sisk P."/>
            <person name="Stolte C."/>
            <person name="Sykes S."/>
            <person name="Wortman J."/>
            <person name="Nusbaum C."/>
            <person name="Birren B."/>
        </authorList>
    </citation>
    <scope>NUCLEOTIDE SEQUENCE [LARGE SCALE GENOMIC DNA]</scope>
    <source>
        <strain evidence="1 2">ATCC 51366</strain>
    </source>
</reference>
<proteinExistence type="predicted"/>
<evidence type="ECO:0008006" key="3">
    <source>
        <dbReference type="Google" id="ProtNLM"/>
    </source>
</evidence>
<dbReference type="SUPFAM" id="SSF74650">
    <property type="entry name" value="Galactose mutarotase-like"/>
    <property type="match status" value="1"/>
</dbReference>
<dbReference type="GO" id="GO:0005975">
    <property type="term" value="P:carbohydrate metabolic process"/>
    <property type="evidence" value="ECO:0007669"/>
    <property type="project" value="InterPro"/>
</dbReference>
<keyword evidence="2" id="KW-1185">Reference proteome</keyword>
<dbReference type="GeneID" id="96999807"/>
<accession>H3NMK7</accession>
<dbReference type="GO" id="GO:0005737">
    <property type="term" value="C:cytoplasm"/>
    <property type="evidence" value="ECO:0007669"/>
    <property type="project" value="TreeGrafter"/>
</dbReference>
<name>H3NMK7_9FIRM</name>
<dbReference type="InterPro" id="IPR014718">
    <property type="entry name" value="GH-type_carb-bd"/>
</dbReference>
<dbReference type="Gene3D" id="2.70.98.10">
    <property type="match status" value="1"/>
</dbReference>
<dbReference type="HOGENOM" id="CLU_1197785_0_0_9"/>
<dbReference type="Proteomes" id="UP000004191">
    <property type="component" value="Unassembled WGS sequence"/>
</dbReference>
<dbReference type="PANTHER" id="PTHR11122">
    <property type="entry name" value="APOSPORY-ASSOCIATED PROTEIN C-RELATED"/>
    <property type="match status" value="1"/>
</dbReference>
<sequence>MKINLENNGIKSEIETLGAYVNTLSKNGVNIFFPKSKIDENGTDKLRGGSHPCLPHFGVSKKVGLSNHGFARDLEWNVKYQSDSEVVLSLKPDVENWEGMYAEITYSIKDNYFITKLLVRNDGEKSIDVSPAFHPYFNYTDENEIFLNGEKFEMNRETLPNSLFVDEVNSMKTSEYVIEIENKDMPKFVIWTNFTDKYLCVEPTFNWQALDKDRELCAIEAGEEKEFEYRVKIK</sequence>
<dbReference type="InterPro" id="IPR011013">
    <property type="entry name" value="Gal_mutarotase_sf_dom"/>
</dbReference>